<evidence type="ECO:0000313" key="3">
    <source>
        <dbReference type="Proteomes" id="UP000193303"/>
    </source>
</evidence>
<dbReference type="EMBL" id="MTAB01000005">
    <property type="protein sequence ID" value="OSI23935.1"/>
    <property type="molecule type" value="Genomic_DNA"/>
</dbReference>
<organism evidence="2 3">
    <name type="scientific">Neisseria dumasiana</name>
    <dbReference type="NCBI Taxonomy" id="1931275"/>
    <lineage>
        <taxon>Bacteria</taxon>
        <taxon>Pseudomonadati</taxon>
        <taxon>Pseudomonadota</taxon>
        <taxon>Betaproteobacteria</taxon>
        <taxon>Neisseriales</taxon>
        <taxon>Neisseriaceae</taxon>
        <taxon>Neisseria</taxon>
    </lineage>
</organism>
<feature type="chain" id="PRO_5013095250" description="Secreted protein" evidence="1">
    <location>
        <begin position="31"/>
        <end position="87"/>
    </location>
</feature>
<dbReference type="RefSeq" id="WP_085358422.1">
    <property type="nucleotide sequence ID" value="NZ_MTAB01000005.1"/>
</dbReference>
<feature type="signal peptide" evidence="1">
    <location>
        <begin position="1"/>
        <end position="30"/>
    </location>
</feature>
<evidence type="ECO:0000313" key="2">
    <source>
        <dbReference type="EMBL" id="OSI23935.1"/>
    </source>
</evidence>
<gene>
    <name evidence="2" type="ORF">BV912_03525</name>
</gene>
<dbReference type="AlphaFoldDB" id="A0A1X3DKG1"/>
<reference evidence="3" key="1">
    <citation type="submission" date="2017-01" db="EMBL/GenBank/DDBJ databases">
        <authorList>
            <person name="Mah S.A."/>
            <person name="Swanson W.J."/>
            <person name="Moy G.W."/>
            <person name="Vacquier V.D."/>
        </authorList>
    </citation>
    <scope>NUCLEOTIDE SEQUENCE [LARGE SCALE GENOMIC DNA]</scope>
    <source>
        <strain evidence="3">124861</strain>
    </source>
</reference>
<evidence type="ECO:0000256" key="1">
    <source>
        <dbReference type="SAM" id="SignalP"/>
    </source>
</evidence>
<accession>A0A1X3DKG1</accession>
<evidence type="ECO:0008006" key="4">
    <source>
        <dbReference type="Google" id="ProtNLM"/>
    </source>
</evidence>
<sequence length="87" mass="9311">MKIGKILIVSGALVSAFFMMPTGSSSEAEAAFSLNECTQLNHIAFDKMSHSQKIFAQNCSAAEAAQAWEQSYGSLDAEMLVAGVVYE</sequence>
<comment type="caution">
    <text evidence="2">The sequence shown here is derived from an EMBL/GenBank/DDBJ whole genome shotgun (WGS) entry which is preliminary data.</text>
</comment>
<keyword evidence="1" id="KW-0732">Signal</keyword>
<name>A0A1X3DKG1_9NEIS</name>
<proteinExistence type="predicted"/>
<dbReference type="Proteomes" id="UP000193303">
    <property type="component" value="Unassembled WGS sequence"/>
</dbReference>
<protein>
    <recommendedName>
        <fullName evidence="4">Secreted protein</fullName>
    </recommendedName>
</protein>